<dbReference type="InterPro" id="IPR011576">
    <property type="entry name" value="Pyridox_Oxase_N"/>
</dbReference>
<dbReference type="GO" id="GO:0016491">
    <property type="term" value="F:oxidoreductase activity"/>
    <property type="evidence" value="ECO:0007669"/>
    <property type="project" value="UniProtKB-KW"/>
</dbReference>
<dbReference type="SUPFAM" id="SSF50475">
    <property type="entry name" value="FMN-binding split barrel"/>
    <property type="match status" value="1"/>
</dbReference>
<organism evidence="2 3">
    <name type="scientific">Bordetella holmesii CDC-H585-BH</name>
    <dbReference type="NCBI Taxonomy" id="1331206"/>
    <lineage>
        <taxon>Bacteria</taxon>
        <taxon>Pseudomonadati</taxon>
        <taxon>Pseudomonadota</taxon>
        <taxon>Betaproteobacteria</taxon>
        <taxon>Burkholderiales</taxon>
        <taxon>Alcaligenaceae</taxon>
        <taxon>Bordetella</taxon>
    </lineage>
</organism>
<dbReference type="Proteomes" id="UP000026682">
    <property type="component" value="Unassembled WGS sequence"/>
</dbReference>
<comment type="caution">
    <text evidence="2">The sequence shown here is derived from an EMBL/GenBank/DDBJ whole genome shotgun (WGS) entry which is preliminary data.</text>
</comment>
<evidence type="ECO:0000313" key="2">
    <source>
        <dbReference type="EMBL" id="KAK97798.1"/>
    </source>
</evidence>
<dbReference type="Gene3D" id="2.30.110.10">
    <property type="entry name" value="Electron Transport, Fmn-binding Protein, Chain A"/>
    <property type="match status" value="1"/>
</dbReference>
<accession>A0A158M7Z6</accession>
<dbReference type="PATRIC" id="fig|1331206.3.peg.572"/>
<dbReference type="RefSeq" id="WP_005016807.1">
    <property type="nucleotide sequence ID" value="NZ_JFZZ01000022.1"/>
</dbReference>
<dbReference type="NCBIfam" id="TIGR04025">
    <property type="entry name" value="PPOX_FMN_DR2398"/>
    <property type="match status" value="1"/>
</dbReference>
<dbReference type="EMBL" id="JFZZ01000022">
    <property type="protein sequence ID" value="KAK97798.1"/>
    <property type="molecule type" value="Genomic_DNA"/>
</dbReference>
<dbReference type="STRING" id="35814.BBB42_17080"/>
<dbReference type="GeneID" id="93121983"/>
<name>A0A158M7Z6_9BORD</name>
<reference evidence="2 3" key="1">
    <citation type="submission" date="2014-03" db="EMBL/GenBank/DDBJ databases">
        <title>Genome sequence of Bordetella holmseii.</title>
        <authorList>
            <person name="Harvill E."/>
            <person name="Goodfield L.L."/>
            <person name="Ivanov Y."/>
            <person name="Meyer J.A."/>
            <person name="Newth C."/>
            <person name="Cassiday P."/>
            <person name="Tondella M.L."/>
            <person name="Liao P."/>
            <person name="Zimmerman J."/>
            <person name="Meert K."/>
            <person name="Wessel D."/>
            <person name="Berger J."/>
            <person name="Dean J.M."/>
            <person name="Holubkov R."/>
            <person name="Burr J."/>
            <person name="Liu T."/>
            <person name="Brinkac L.M."/>
            <person name="Sanka R."/>
            <person name="Kim M."/>
            <person name="Losada L."/>
        </authorList>
    </citation>
    <scope>NUCLEOTIDE SEQUENCE [LARGE SCALE GENOMIC DNA]</scope>
    <source>
        <strain evidence="2 3">CDC-H585-BH</strain>
    </source>
</reference>
<dbReference type="EC" id="1.-.-.-" evidence="2"/>
<evidence type="ECO:0000259" key="1">
    <source>
        <dbReference type="Pfam" id="PF01243"/>
    </source>
</evidence>
<protein>
    <submittedName>
        <fullName evidence="2">Pyridoxamine 5'-phosphate oxidase, FMN-binding family</fullName>
        <ecNumber evidence="2">1.-.-.-</ecNumber>
    </submittedName>
</protein>
<dbReference type="PANTHER" id="PTHR42815">
    <property type="entry name" value="FAD-BINDING, PUTATIVE (AFU_ORTHOLOGUE AFUA_6G07600)-RELATED"/>
    <property type="match status" value="1"/>
</dbReference>
<dbReference type="AlphaFoldDB" id="A0A158M7Z6"/>
<dbReference type="InterPro" id="IPR012349">
    <property type="entry name" value="Split_barrel_FMN-bd"/>
</dbReference>
<dbReference type="InterPro" id="IPR024029">
    <property type="entry name" value="Pyridox_Oxase_FMN-dep"/>
</dbReference>
<feature type="domain" description="Pyridoxamine 5'-phosphate oxidase N-terminal" evidence="1">
    <location>
        <begin position="35"/>
        <end position="154"/>
    </location>
</feature>
<gene>
    <name evidence="2" type="ORF">L497_2842</name>
</gene>
<dbReference type="PANTHER" id="PTHR42815:SF2">
    <property type="entry name" value="FAD-BINDING, PUTATIVE (AFU_ORTHOLOGUE AFUA_6G07600)-RELATED"/>
    <property type="match status" value="1"/>
</dbReference>
<proteinExistence type="predicted"/>
<sequence length="208" mass="22745">MTPDPRYLITDSLELAARYGEPAAPSLSKEADHVHPHYRAFIEAAPFAILATAGAGGLDASPRGDPAGFVTIEDDRTLLLPDRRGNNRIDSLRNVLEDPRVALLFLIPGIGETLRVNGQAQISVDPRLLERLSMDGKAPRSVLIVHVEKVYFQCARAIVRSGLWDPATQVSRDALPSTGRILADLSAGTIDGRVYDRDLPQRLRATLY</sequence>
<dbReference type="Pfam" id="PF01243">
    <property type="entry name" value="PNPOx_N"/>
    <property type="match status" value="1"/>
</dbReference>
<evidence type="ECO:0000313" key="3">
    <source>
        <dbReference type="Proteomes" id="UP000026682"/>
    </source>
</evidence>
<keyword evidence="2" id="KW-0560">Oxidoreductase</keyword>